<evidence type="ECO:0000256" key="6">
    <source>
        <dbReference type="ARBA" id="ARBA00023136"/>
    </source>
</evidence>
<feature type="transmembrane region" description="Helical" evidence="7">
    <location>
        <begin position="52"/>
        <end position="71"/>
    </location>
</feature>
<evidence type="ECO:0000256" key="3">
    <source>
        <dbReference type="ARBA" id="ARBA00022475"/>
    </source>
</evidence>
<keyword evidence="5 7" id="KW-1133">Transmembrane helix</keyword>
<dbReference type="Proteomes" id="UP001523369">
    <property type="component" value="Unassembled WGS sequence"/>
</dbReference>
<keyword evidence="11" id="KW-1185">Reference proteome</keyword>
<dbReference type="RefSeq" id="WP_253243692.1">
    <property type="nucleotide sequence ID" value="NZ_JAMYJR010000062.1"/>
</dbReference>
<keyword evidence="4 7" id="KW-0812">Transmembrane</keyword>
<comment type="subcellular location">
    <subcellularLocation>
        <location evidence="1">Cell membrane</location>
        <topology evidence="1">Multi-pass membrane protein</topology>
    </subcellularLocation>
</comment>
<sequence length="182" mass="19602">MPNAGRRCGYAYGMFFQSWTDLWRIAVVGAITYVYLIAVLRVSGKRTLAKMNAFDLVVTVAIGSTLATILLSRDVALIEGLIALALLVLLQLLATWLSIRSRTVRAMLKSEPTVLFSGGVMLRDAMRAQRVTDSEIRQAVRSQGIGDLTDVAAVVLETDGRFSVISSAQAGNLSALPPTSQA</sequence>
<keyword evidence="3" id="KW-1003">Cell membrane</keyword>
<evidence type="ECO:0000256" key="5">
    <source>
        <dbReference type="ARBA" id="ARBA00022989"/>
    </source>
</evidence>
<feature type="domain" description="YetF-like N-terminal transmembrane" evidence="9">
    <location>
        <begin position="33"/>
        <end position="96"/>
    </location>
</feature>
<evidence type="ECO:0000313" key="10">
    <source>
        <dbReference type="EMBL" id="MCO8277684.1"/>
    </source>
</evidence>
<dbReference type="InterPro" id="IPR023090">
    <property type="entry name" value="UPF0702_alpha/beta_dom_sf"/>
</dbReference>
<organism evidence="10 11">
    <name type="scientific">Paractinoplanes aksuensis</name>
    <dbReference type="NCBI Taxonomy" id="2939490"/>
    <lineage>
        <taxon>Bacteria</taxon>
        <taxon>Bacillati</taxon>
        <taxon>Actinomycetota</taxon>
        <taxon>Actinomycetes</taxon>
        <taxon>Micromonosporales</taxon>
        <taxon>Micromonosporaceae</taxon>
        <taxon>Paractinoplanes</taxon>
    </lineage>
</organism>
<evidence type="ECO:0000256" key="4">
    <source>
        <dbReference type="ARBA" id="ARBA00022692"/>
    </source>
</evidence>
<dbReference type="InterPro" id="IPR007353">
    <property type="entry name" value="DUF421"/>
</dbReference>
<evidence type="ECO:0000256" key="2">
    <source>
        <dbReference type="ARBA" id="ARBA00006448"/>
    </source>
</evidence>
<name>A0ABT1E3I8_9ACTN</name>
<dbReference type="InterPro" id="IPR048454">
    <property type="entry name" value="YetF_N"/>
</dbReference>
<keyword evidence="6 7" id="KW-0472">Membrane</keyword>
<dbReference type="Gene3D" id="3.30.240.20">
    <property type="entry name" value="bsu07140 like domains"/>
    <property type="match status" value="1"/>
</dbReference>
<protein>
    <submittedName>
        <fullName evidence="10">DUF421 domain-containing protein</fullName>
    </submittedName>
</protein>
<evidence type="ECO:0000313" key="11">
    <source>
        <dbReference type="Proteomes" id="UP001523369"/>
    </source>
</evidence>
<gene>
    <name evidence="10" type="ORF">M1L60_44630</name>
</gene>
<dbReference type="PANTHER" id="PTHR34582">
    <property type="entry name" value="UPF0702 TRANSMEMBRANE PROTEIN YCAP"/>
    <property type="match status" value="1"/>
</dbReference>
<comment type="similarity">
    <text evidence="2">Belongs to the UPF0702 family.</text>
</comment>
<evidence type="ECO:0000256" key="7">
    <source>
        <dbReference type="SAM" id="Phobius"/>
    </source>
</evidence>
<dbReference type="Pfam" id="PF20730">
    <property type="entry name" value="YetF_N"/>
    <property type="match status" value="1"/>
</dbReference>
<feature type="domain" description="YetF C-terminal" evidence="8">
    <location>
        <begin position="100"/>
        <end position="169"/>
    </location>
</feature>
<evidence type="ECO:0000259" key="9">
    <source>
        <dbReference type="Pfam" id="PF20730"/>
    </source>
</evidence>
<feature type="transmembrane region" description="Helical" evidence="7">
    <location>
        <begin position="22"/>
        <end position="40"/>
    </location>
</feature>
<comment type="caution">
    <text evidence="10">The sequence shown here is derived from an EMBL/GenBank/DDBJ whole genome shotgun (WGS) entry which is preliminary data.</text>
</comment>
<proteinExistence type="inferred from homology"/>
<dbReference type="Pfam" id="PF04239">
    <property type="entry name" value="DUF421"/>
    <property type="match status" value="1"/>
</dbReference>
<dbReference type="PANTHER" id="PTHR34582:SF6">
    <property type="entry name" value="UPF0702 TRANSMEMBRANE PROTEIN YCAP"/>
    <property type="match status" value="1"/>
</dbReference>
<dbReference type="EMBL" id="JAMYJR010000062">
    <property type="protein sequence ID" value="MCO8277684.1"/>
    <property type="molecule type" value="Genomic_DNA"/>
</dbReference>
<reference evidence="10 11" key="1">
    <citation type="submission" date="2022-06" db="EMBL/GenBank/DDBJ databases">
        <title>New Species of the Genus Actinoplanes, ActinopZanes ferrugineus.</title>
        <authorList>
            <person name="Ding P."/>
        </authorList>
    </citation>
    <scope>NUCLEOTIDE SEQUENCE [LARGE SCALE GENOMIC DNA]</scope>
    <source>
        <strain evidence="10 11">TRM88003</strain>
    </source>
</reference>
<evidence type="ECO:0000256" key="1">
    <source>
        <dbReference type="ARBA" id="ARBA00004651"/>
    </source>
</evidence>
<accession>A0ABT1E3I8</accession>
<feature type="transmembrane region" description="Helical" evidence="7">
    <location>
        <begin position="77"/>
        <end position="99"/>
    </location>
</feature>
<evidence type="ECO:0000259" key="8">
    <source>
        <dbReference type="Pfam" id="PF04239"/>
    </source>
</evidence>